<gene>
    <name evidence="1" type="ORF">GCM10007315_04290</name>
</gene>
<reference evidence="1" key="2">
    <citation type="submission" date="2020-09" db="EMBL/GenBank/DDBJ databases">
        <authorList>
            <person name="Sun Q."/>
            <person name="Kim S."/>
        </authorList>
    </citation>
    <scope>NUCLEOTIDE SEQUENCE</scope>
    <source>
        <strain evidence="1">KCTC 23310</strain>
    </source>
</reference>
<proteinExistence type="predicted"/>
<comment type="caution">
    <text evidence="1">The sequence shown here is derived from an EMBL/GenBank/DDBJ whole genome shotgun (WGS) entry which is preliminary data.</text>
</comment>
<accession>A0A918THY2</accession>
<organism evidence="1 2">
    <name type="scientific">Neogemmobacter tilapiae</name>
    <dbReference type="NCBI Taxonomy" id="875041"/>
    <lineage>
        <taxon>Bacteria</taxon>
        <taxon>Pseudomonadati</taxon>
        <taxon>Pseudomonadota</taxon>
        <taxon>Alphaproteobacteria</taxon>
        <taxon>Rhodobacterales</taxon>
        <taxon>Paracoccaceae</taxon>
        <taxon>Neogemmobacter</taxon>
    </lineage>
</organism>
<dbReference type="Proteomes" id="UP000638981">
    <property type="component" value="Unassembled WGS sequence"/>
</dbReference>
<sequence length="64" mass="6767">MPPPIPNSPASNPAKAPIANSITNIGHKVAKSGIGRSFFAHGLALHRPPRQMRISALVFTLKSV</sequence>
<evidence type="ECO:0000313" key="1">
    <source>
        <dbReference type="EMBL" id="GHC45859.1"/>
    </source>
</evidence>
<protein>
    <submittedName>
        <fullName evidence="1">Uncharacterized protein</fullName>
    </submittedName>
</protein>
<name>A0A918THY2_9RHOB</name>
<reference evidence="1" key="1">
    <citation type="journal article" date="2014" name="Int. J. Syst. Evol. Microbiol.">
        <title>Complete genome sequence of Corynebacterium casei LMG S-19264T (=DSM 44701T), isolated from a smear-ripened cheese.</title>
        <authorList>
            <consortium name="US DOE Joint Genome Institute (JGI-PGF)"/>
            <person name="Walter F."/>
            <person name="Albersmeier A."/>
            <person name="Kalinowski J."/>
            <person name="Ruckert C."/>
        </authorList>
    </citation>
    <scope>NUCLEOTIDE SEQUENCE</scope>
    <source>
        <strain evidence="1">KCTC 23310</strain>
    </source>
</reference>
<keyword evidence="2" id="KW-1185">Reference proteome</keyword>
<evidence type="ECO:0000313" key="2">
    <source>
        <dbReference type="Proteomes" id="UP000638981"/>
    </source>
</evidence>
<dbReference type="AlphaFoldDB" id="A0A918THY2"/>
<dbReference type="EMBL" id="BMYJ01000001">
    <property type="protein sequence ID" value="GHC45859.1"/>
    <property type="molecule type" value="Genomic_DNA"/>
</dbReference>